<accession>A0ABP6X0N4</accession>
<dbReference type="EC" id="3.2.1.52" evidence="3"/>
<dbReference type="PRINTS" id="PR00738">
    <property type="entry name" value="GLHYDRLASE20"/>
</dbReference>
<sequence>MISGYKAMPQDIASSNAPDNSKAFHSKFSSYELDEDPVKLIPRPQTIRWEHKHIEITAISFIPLNNTDSHVLDKEVTQICKDYRIVLKQDNSYRIAFLTDKNVLPEGYIMEVTKKGINIKASTESGHYYALQTLRQLLRQKSDGVLQLELCRIEDHPAFPIRGYMIDVGRNFQTMASLKKQLDIMSKYKLNTFHWHLTDRPAWRIESKAYPQLVAPENHRPTRDPGKYYTYNDIRELISYARERQITIIPEIDMPGHSDSFVQAMGFRMESNEGMNALKTVLNEFFSEIPKEMAPMIHIGSDEIRIR</sequence>
<dbReference type="InterPro" id="IPR015882">
    <property type="entry name" value="HEX_bac_N"/>
</dbReference>
<dbReference type="EMBL" id="BAABCY010000019">
    <property type="protein sequence ID" value="GAA3558876.1"/>
    <property type="molecule type" value="Genomic_DNA"/>
</dbReference>
<dbReference type="PANTHER" id="PTHR22600:SF57">
    <property type="entry name" value="BETA-N-ACETYLHEXOSAMINIDASE"/>
    <property type="match status" value="1"/>
</dbReference>
<evidence type="ECO:0000256" key="1">
    <source>
        <dbReference type="ARBA" id="ARBA00001231"/>
    </source>
</evidence>
<keyword evidence="5" id="KW-0326">Glycosidase</keyword>
<dbReference type="Gene3D" id="3.30.379.10">
    <property type="entry name" value="Chitobiase/beta-hexosaminidase domain 2-like"/>
    <property type="match status" value="1"/>
</dbReference>
<comment type="similarity">
    <text evidence="2">Belongs to the glycosyl hydrolase 20 family.</text>
</comment>
<dbReference type="InterPro" id="IPR015883">
    <property type="entry name" value="Glyco_hydro_20_cat"/>
</dbReference>
<dbReference type="Gene3D" id="3.20.20.80">
    <property type="entry name" value="Glycosidases"/>
    <property type="match status" value="1"/>
</dbReference>
<comment type="catalytic activity">
    <reaction evidence="1">
        <text>Hydrolysis of terminal non-reducing N-acetyl-D-hexosamine residues in N-acetyl-beta-D-hexosaminides.</text>
        <dbReference type="EC" id="3.2.1.52"/>
    </reaction>
</comment>
<name>A0ABP6X0N4_9FLAO</name>
<dbReference type="Pfam" id="PF02838">
    <property type="entry name" value="Glyco_hydro_20b"/>
    <property type="match status" value="1"/>
</dbReference>
<evidence type="ECO:0000256" key="4">
    <source>
        <dbReference type="ARBA" id="ARBA00022801"/>
    </source>
</evidence>
<feature type="domain" description="Glycoside hydrolase family 20 catalytic" evidence="6">
    <location>
        <begin position="159"/>
        <end position="271"/>
    </location>
</feature>
<feature type="domain" description="Beta-hexosaminidase bacterial type N-terminal" evidence="7">
    <location>
        <begin position="39"/>
        <end position="156"/>
    </location>
</feature>
<evidence type="ECO:0000313" key="8">
    <source>
        <dbReference type="EMBL" id="GAA3558876.1"/>
    </source>
</evidence>
<dbReference type="Proteomes" id="UP001500954">
    <property type="component" value="Unassembled WGS sequence"/>
</dbReference>
<dbReference type="RefSeq" id="WP_345004477.1">
    <property type="nucleotide sequence ID" value="NZ_BAABCY010000019.1"/>
</dbReference>
<dbReference type="InterPro" id="IPR025705">
    <property type="entry name" value="Beta_hexosaminidase_sua/sub"/>
</dbReference>
<protein>
    <recommendedName>
        <fullName evidence="3">beta-N-acetylhexosaminidase</fullName>
        <ecNumber evidence="3">3.2.1.52</ecNumber>
    </recommendedName>
</protein>
<keyword evidence="4" id="KW-0378">Hydrolase</keyword>
<evidence type="ECO:0000313" key="9">
    <source>
        <dbReference type="Proteomes" id="UP001500954"/>
    </source>
</evidence>
<dbReference type="SUPFAM" id="SSF55545">
    <property type="entry name" value="beta-N-acetylhexosaminidase-like domain"/>
    <property type="match status" value="1"/>
</dbReference>
<keyword evidence="9" id="KW-1185">Reference proteome</keyword>
<evidence type="ECO:0000259" key="7">
    <source>
        <dbReference type="Pfam" id="PF02838"/>
    </source>
</evidence>
<dbReference type="InterPro" id="IPR017853">
    <property type="entry name" value="GH"/>
</dbReference>
<evidence type="ECO:0000256" key="3">
    <source>
        <dbReference type="ARBA" id="ARBA00012663"/>
    </source>
</evidence>
<dbReference type="PANTHER" id="PTHR22600">
    <property type="entry name" value="BETA-HEXOSAMINIDASE"/>
    <property type="match status" value="1"/>
</dbReference>
<dbReference type="Pfam" id="PF00728">
    <property type="entry name" value="Glyco_hydro_20"/>
    <property type="match status" value="1"/>
</dbReference>
<proteinExistence type="inferred from homology"/>
<evidence type="ECO:0000256" key="2">
    <source>
        <dbReference type="ARBA" id="ARBA00006285"/>
    </source>
</evidence>
<dbReference type="SUPFAM" id="SSF51445">
    <property type="entry name" value="(Trans)glycosidases"/>
    <property type="match status" value="1"/>
</dbReference>
<evidence type="ECO:0000259" key="6">
    <source>
        <dbReference type="Pfam" id="PF00728"/>
    </source>
</evidence>
<gene>
    <name evidence="8" type="ORF">GCM10022395_07510</name>
</gene>
<dbReference type="InterPro" id="IPR029018">
    <property type="entry name" value="Hex-like_dom2"/>
</dbReference>
<organism evidence="8 9">
    <name type="scientific">Snuella lapsa</name>
    <dbReference type="NCBI Taxonomy" id="870481"/>
    <lineage>
        <taxon>Bacteria</taxon>
        <taxon>Pseudomonadati</taxon>
        <taxon>Bacteroidota</taxon>
        <taxon>Flavobacteriia</taxon>
        <taxon>Flavobacteriales</taxon>
        <taxon>Flavobacteriaceae</taxon>
        <taxon>Snuella</taxon>
    </lineage>
</organism>
<reference evidence="9" key="1">
    <citation type="journal article" date="2019" name="Int. J. Syst. Evol. Microbiol.">
        <title>The Global Catalogue of Microorganisms (GCM) 10K type strain sequencing project: providing services to taxonomists for standard genome sequencing and annotation.</title>
        <authorList>
            <consortium name="The Broad Institute Genomics Platform"/>
            <consortium name="The Broad Institute Genome Sequencing Center for Infectious Disease"/>
            <person name="Wu L."/>
            <person name="Ma J."/>
        </authorList>
    </citation>
    <scope>NUCLEOTIDE SEQUENCE [LARGE SCALE GENOMIC DNA]</scope>
    <source>
        <strain evidence="9">JCM 17111</strain>
    </source>
</reference>
<evidence type="ECO:0000256" key="5">
    <source>
        <dbReference type="ARBA" id="ARBA00023295"/>
    </source>
</evidence>
<comment type="caution">
    <text evidence="8">The sequence shown here is derived from an EMBL/GenBank/DDBJ whole genome shotgun (WGS) entry which is preliminary data.</text>
</comment>